<protein>
    <submittedName>
        <fullName evidence="1">Uncharacterized protein</fullName>
    </submittedName>
</protein>
<reference evidence="2" key="1">
    <citation type="journal article" date="2022" name="Mol. Ecol. Resour.">
        <title>The genomes of chicory, endive, great burdock and yacon provide insights into Asteraceae palaeo-polyploidization history and plant inulin production.</title>
        <authorList>
            <person name="Fan W."/>
            <person name="Wang S."/>
            <person name="Wang H."/>
            <person name="Wang A."/>
            <person name="Jiang F."/>
            <person name="Liu H."/>
            <person name="Zhao H."/>
            <person name="Xu D."/>
            <person name="Zhang Y."/>
        </authorList>
    </citation>
    <scope>NUCLEOTIDE SEQUENCE [LARGE SCALE GENOMIC DNA]</scope>
    <source>
        <strain evidence="2">cv. Punajuju</strain>
    </source>
</reference>
<reference evidence="1 2" key="2">
    <citation type="journal article" date="2022" name="Mol. Ecol. Resour.">
        <title>The genomes of chicory, endive, great burdock and yacon provide insights into Asteraceae paleo-polyploidization history and plant inulin production.</title>
        <authorList>
            <person name="Fan W."/>
            <person name="Wang S."/>
            <person name="Wang H."/>
            <person name="Wang A."/>
            <person name="Jiang F."/>
            <person name="Liu H."/>
            <person name="Zhao H."/>
            <person name="Xu D."/>
            <person name="Zhang Y."/>
        </authorList>
    </citation>
    <scope>NUCLEOTIDE SEQUENCE [LARGE SCALE GENOMIC DNA]</scope>
    <source>
        <strain evidence="2">cv. Punajuju</strain>
        <tissue evidence="1">Leaves</tissue>
    </source>
</reference>
<proteinExistence type="predicted"/>
<sequence length="148" mass="17517">MSMISPRSPGQFTWYHSIPRKPYLYLPDARIAEFRPLRPFTWRLPPYLPEDDVVIEGDAPMEEDPPSPPAQSETQFPPDFSSRFDRLCLRSSQYATNLQSMREQQDAMSRQQEAMSRQQETMSTQLRQLWEYHSRQGHFHYPPPDPLM</sequence>
<comment type="caution">
    <text evidence="1">The sequence shown here is derived from an EMBL/GenBank/DDBJ whole genome shotgun (WGS) entry which is preliminary data.</text>
</comment>
<gene>
    <name evidence="1" type="ORF">L2E82_26301</name>
</gene>
<evidence type="ECO:0000313" key="1">
    <source>
        <dbReference type="EMBL" id="KAI3754125.1"/>
    </source>
</evidence>
<keyword evidence="2" id="KW-1185">Reference proteome</keyword>
<organism evidence="1 2">
    <name type="scientific">Cichorium intybus</name>
    <name type="common">Chicory</name>
    <dbReference type="NCBI Taxonomy" id="13427"/>
    <lineage>
        <taxon>Eukaryota</taxon>
        <taxon>Viridiplantae</taxon>
        <taxon>Streptophyta</taxon>
        <taxon>Embryophyta</taxon>
        <taxon>Tracheophyta</taxon>
        <taxon>Spermatophyta</taxon>
        <taxon>Magnoliopsida</taxon>
        <taxon>eudicotyledons</taxon>
        <taxon>Gunneridae</taxon>
        <taxon>Pentapetalae</taxon>
        <taxon>asterids</taxon>
        <taxon>campanulids</taxon>
        <taxon>Asterales</taxon>
        <taxon>Asteraceae</taxon>
        <taxon>Cichorioideae</taxon>
        <taxon>Cichorieae</taxon>
        <taxon>Cichoriinae</taxon>
        <taxon>Cichorium</taxon>
    </lineage>
</organism>
<dbReference type="Proteomes" id="UP001055811">
    <property type="component" value="Linkage Group LG04"/>
</dbReference>
<dbReference type="EMBL" id="CM042012">
    <property type="protein sequence ID" value="KAI3754125.1"/>
    <property type="molecule type" value="Genomic_DNA"/>
</dbReference>
<evidence type="ECO:0000313" key="2">
    <source>
        <dbReference type="Proteomes" id="UP001055811"/>
    </source>
</evidence>
<accession>A0ACB9E5K5</accession>
<name>A0ACB9E5K5_CICIN</name>